<proteinExistence type="predicted"/>
<dbReference type="Gene3D" id="3.10.180.10">
    <property type="entry name" value="2,3-Dihydroxybiphenyl 1,2-Dioxygenase, domain 1"/>
    <property type="match status" value="1"/>
</dbReference>
<evidence type="ECO:0000313" key="2">
    <source>
        <dbReference type="EMBL" id="GGH63523.1"/>
    </source>
</evidence>
<reference evidence="2" key="1">
    <citation type="journal article" date="2014" name="Int. J. Syst. Evol. Microbiol.">
        <title>Complete genome sequence of Corynebacterium casei LMG S-19264T (=DSM 44701T), isolated from a smear-ripened cheese.</title>
        <authorList>
            <consortium name="US DOE Joint Genome Institute (JGI-PGF)"/>
            <person name="Walter F."/>
            <person name="Albersmeier A."/>
            <person name="Kalinowski J."/>
            <person name="Ruckert C."/>
        </authorList>
    </citation>
    <scope>NUCLEOTIDE SEQUENCE</scope>
    <source>
        <strain evidence="2">CGMCC 1.15290</strain>
    </source>
</reference>
<keyword evidence="3" id="KW-1185">Reference proteome</keyword>
<dbReference type="Proteomes" id="UP000627292">
    <property type="component" value="Unassembled WGS sequence"/>
</dbReference>
<dbReference type="InterPro" id="IPR004360">
    <property type="entry name" value="Glyas_Fos-R_dOase_dom"/>
</dbReference>
<feature type="domain" description="VOC" evidence="1">
    <location>
        <begin position="33"/>
        <end position="147"/>
    </location>
</feature>
<dbReference type="EMBL" id="BMIB01000002">
    <property type="protein sequence ID" value="GGH63523.1"/>
    <property type="molecule type" value="Genomic_DNA"/>
</dbReference>
<dbReference type="InterPro" id="IPR037523">
    <property type="entry name" value="VOC_core"/>
</dbReference>
<dbReference type="PROSITE" id="PS51819">
    <property type="entry name" value="VOC"/>
    <property type="match status" value="1"/>
</dbReference>
<name>A0A917MVR2_9BACT</name>
<organism evidence="2 3">
    <name type="scientific">Filimonas zeae</name>
    <dbReference type="NCBI Taxonomy" id="1737353"/>
    <lineage>
        <taxon>Bacteria</taxon>
        <taxon>Pseudomonadati</taxon>
        <taxon>Bacteroidota</taxon>
        <taxon>Chitinophagia</taxon>
        <taxon>Chitinophagales</taxon>
        <taxon>Chitinophagaceae</taxon>
        <taxon>Filimonas</taxon>
    </lineage>
</organism>
<evidence type="ECO:0000259" key="1">
    <source>
        <dbReference type="PROSITE" id="PS51819"/>
    </source>
</evidence>
<protein>
    <recommendedName>
        <fullName evidence="1">VOC domain-containing protein</fullName>
    </recommendedName>
</protein>
<sequence>MGLDTGKKSCVINKTPNLVVATTKLIMMSNPTQLSFVSLQVSDLEASGKFYTEVLGFKQVAQSPPGAIVFEQKNGAAFAIRKPMIELSKANLLGWGVAVWFGIGNLDTFLEQNSTNISIVKDIHPTPFGRILVISDPDGYAITLQETKED</sequence>
<evidence type="ECO:0000313" key="3">
    <source>
        <dbReference type="Proteomes" id="UP000627292"/>
    </source>
</evidence>
<reference evidence="2" key="2">
    <citation type="submission" date="2020-09" db="EMBL/GenBank/DDBJ databases">
        <authorList>
            <person name="Sun Q."/>
            <person name="Zhou Y."/>
        </authorList>
    </citation>
    <scope>NUCLEOTIDE SEQUENCE</scope>
    <source>
        <strain evidence="2">CGMCC 1.15290</strain>
    </source>
</reference>
<gene>
    <name evidence="2" type="ORF">GCM10011379_14520</name>
</gene>
<dbReference type="InterPro" id="IPR029068">
    <property type="entry name" value="Glyas_Bleomycin-R_OHBP_Dase"/>
</dbReference>
<comment type="caution">
    <text evidence="2">The sequence shown here is derived from an EMBL/GenBank/DDBJ whole genome shotgun (WGS) entry which is preliminary data.</text>
</comment>
<accession>A0A917MVR2</accession>
<dbReference type="Pfam" id="PF00903">
    <property type="entry name" value="Glyoxalase"/>
    <property type="match status" value="1"/>
</dbReference>
<dbReference type="SUPFAM" id="SSF54593">
    <property type="entry name" value="Glyoxalase/Bleomycin resistance protein/Dihydroxybiphenyl dioxygenase"/>
    <property type="match status" value="1"/>
</dbReference>
<dbReference type="AlphaFoldDB" id="A0A917MVR2"/>